<sequence>MIESPTGGSGPDPSQPGTFGDYECDAPLALVESAVDAMKSLHPDPDFILWTGDDTAHVDDKYFSTAKVVDIITSLTNVPPKENELQTQVADLWKDWLADEYGQFKFSGSYSRDISNTSVSVVALNTLIWYKSNQETASVSDDDPAQLFEWADATLSDLAKRKRKVYIMGHIPPGTFERYQQKKEGFHWYQDRFNKKYIELVQKHAAVIKAQFFAHHHTDSFRLFFDAANATHPISYMLLVPGVTPWRSSLSEETGANNPGIRLVTYDTDTGLVKEVSTYYLDLTQANSNEKANWKLEYNFTTEYHLKAINPTTLYNLTKTMKTNRALFDRYYTANTVSLEDPEVCQAQCQQLHWCAITEVDYERFYQCNAASSMSSWAAGTLAAVGALVLRHRQAG</sequence>
<dbReference type="PANTHER" id="PTHR10340">
    <property type="entry name" value="SPHINGOMYELIN PHOSPHODIESTERASE"/>
    <property type="match status" value="1"/>
</dbReference>
<dbReference type="AlphaFoldDB" id="A0A3R7QRD7"/>
<feature type="domain" description="Sphingomyelin phosphodiesterase C-terminal" evidence="4">
    <location>
        <begin position="233"/>
        <end position="369"/>
    </location>
</feature>
<dbReference type="EMBL" id="QCYY01001777">
    <property type="protein sequence ID" value="ROT75389.1"/>
    <property type="molecule type" value="Genomic_DNA"/>
</dbReference>
<organism evidence="5 6">
    <name type="scientific">Penaeus vannamei</name>
    <name type="common">Whiteleg shrimp</name>
    <name type="synonym">Litopenaeus vannamei</name>
    <dbReference type="NCBI Taxonomy" id="6689"/>
    <lineage>
        <taxon>Eukaryota</taxon>
        <taxon>Metazoa</taxon>
        <taxon>Ecdysozoa</taxon>
        <taxon>Arthropoda</taxon>
        <taxon>Crustacea</taxon>
        <taxon>Multicrustacea</taxon>
        <taxon>Malacostraca</taxon>
        <taxon>Eumalacostraca</taxon>
        <taxon>Eucarida</taxon>
        <taxon>Decapoda</taxon>
        <taxon>Dendrobranchiata</taxon>
        <taxon>Penaeoidea</taxon>
        <taxon>Penaeidae</taxon>
        <taxon>Penaeus</taxon>
    </lineage>
</organism>
<comment type="caution">
    <text evidence="5">The sequence shown here is derived from an EMBL/GenBank/DDBJ whole genome shotgun (WGS) entry which is preliminary data.</text>
</comment>
<accession>A0A3R7QRD7</accession>
<protein>
    <submittedName>
        <fullName evidence="5">Putative acid sphingomyelinase-like phosphodiesterase 3b</fullName>
    </submittedName>
</protein>
<keyword evidence="1" id="KW-0378">Hydrolase</keyword>
<evidence type="ECO:0000256" key="1">
    <source>
        <dbReference type="ARBA" id="ARBA00022801"/>
    </source>
</evidence>
<dbReference type="GO" id="GO:0008081">
    <property type="term" value="F:phosphoric diester hydrolase activity"/>
    <property type="evidence" value="ECO:0007669"/>
    <property type="project" value="TreeGrafter"/>
</dbReference>
<dbReference type="STRING" id="6689.A0A3R7QRD7"/>
<dbReference type="SUPFAM" id="SSF56300">
    <property type="entry name" value="Metallo-dependent phosphatases"/>
    <property type="match status" value="1"/>
</dbReference>
<dbReference type="InterPro" id="IPR029052">
    <property type="entry name" value="Metallo-depent_PP-like"/>
</dbReference>
<evidence type="ECO:0000256" key="3">
    <source>
        <dbReference type="SAM" id="MobiDB-lite"/>
    </source>
</evidence>
<dbReference type="OrthoDB" id="348678at2759"/>
<evidence type="ECO:0000313" key="5">
    <source>
        <dbReference type="EMBL" id="ROT75389.1"/>
    </source>
</evidence>
<dbReference type="PANTHER" id="PTHR10340:SF57">
    <property type="entry name" value="METALLOPHOS DOMAIN-CONTAINING PROTEIN"/>
    <property type="match status" value="1"/>
</dbReference>
<dbReference type="InterPro" id="IPR045473">
    <property type="entry name" value="ASM_C"/>
</dbReference>
<name>A0A3R7QRD7_PENVA</name>
<dbReference type="GO" id="GO:0005615">
    <property type="term" value="C:extracellular space"/>
    <property type="evidence" value="ECO:0007669"/>
    <property type="project" value="TreeGrafter"/>
</dbReference>
<proteinExistence type="predicted"/>
<gene>
    <name evidence="5" type="ORF">C7M84_006065</name>
</gene>
<keyword evidence="2" id="KW-0325">Glycoprotein</keyword>
<reference evidence="5 6" key="2">
    <citation type="submission" date="2019-01" db="EMBL/GenBank/DDBJ databases">
        <title>The decoding of complex shrimp genome reveals the adaptation for benthos swimmer, frequently molting mechanism and breeding impact on genome.</title>
        <authorList>
            <person name="Sun Y."/>
            <person name="Gao Y."/>
            <person name="Yu Y."/>
        </authorList>
    </citation>
    <scope>NUCLEOTIDE SEQUENCE [LARGE SCALE GENOMIC DNA]</scope>
    <source>
        <tissue evidence="5">Muscle</tissue>
    </source>
</reference>
<dbReference type="Proteomes" id="UP000283509">
    <property type="component" value="Unassembled WGS sequence"/>
</dbReference>
<evidence type="ECO:0000313" key="6">
    <source>
        <dbReference type="Proteomes" id="UP000283509"/>
    </source>
</evidence>
<feature type="region of interest" description="Disordered" evidence="3">
    <location>
        <begin position="1"/>
        <end position="21"/>
    </location>
</feature>
<reference evidence="5 6" key="1">
    <citation type="submission" date="2018-04" db="EMBL/GenBank/DDBJ databases">
        <authorList>
            <person name="Zhang X."/>
            <person name="Yuan J."/>
            <person name="Li F."/>
            <person name="Xiang J."/>
        </authorList>
    </citation>
    <scope>NUCLEOTIDE SEQUENCE [LARGE SCALE GENOMIC DNA]</scope>
    <source>
        <tissue evidence="5">Muscle</tissue>
    </source>
</reference>
<evidence type="ECO:0000256" key="2">
    <source>
        <dbReference type="ARBA" id="ARBA00023180"/>
    </source>
</evidence>
<evidence type="ECO:0000259" key="4">
    <source>
        <dbReference type="Pfam" id="PF19272"/>
    </source>
</evidence>
<dbReference type="Pfam" id="PF19272">
    <property type="entry name" value="ASMase_C"/>
    <property type="match status" value="1"/>
</dbReference>
<keyword evidence="6" id="KW-1185">Reference proteome</keyword>